<gene>
    <name evidence="1" type="ORF">BC008_25330</name>
    <name evidence="2" type="ORF">BC008_25855</name>
</gene>
<proteinExistence type="predicted"/>
<protein>
    <submittedName>
        <fullName evidence="1">Uncharacterized protein</fullName>
    </submittedName>
</protein>
<organism evidence="1 3">
    <name type="scientific">Mastigocoleus testarum BC008</name>
    <dbReference type="NCBI Taxonomy" id="371196"/>
    <lineage>
        <taxon>Bacteria</taxon>
        <taxon>Bacillati</taxon>
        <taxon>Cyanobacteriota</taxon>
        <taxon>Cyanophyceae</taxon>
        <taxon>Nostocales</taxon>
        <taxon>Hapalosiphonaceae</taxon>
        <taxon>Mastigocoleus</taxon>
    </lineage>
</organism>
<evidence type="ECO:0000313" key="3">
    <source>
        <dbReference type="Proteomes" id="UP000053372"/>
    </source>
</evidence>
<reference evidence="1 3" key="1">
    <citation type="journal article" date="2015" name="Genome Announc.">
        <title>Draft Genome of the Euendolithic (true boring) Cyanobacterium Mastigocoleus testarum strain BC008.</title>
        <authorList>
            <person name="Guida B.S."/>
            <person name="Garcia-Pichel F."/>
        </authorList>
    </citation>
    <scope>NUCLEOTIDE SEQUENCE [LARGE SCALE GENOMIC DNA]</scope>
    <source>
        <strain evidence="1 3">BC008</strain>
    </source>
</reference>
<comment type="caution">
    <text evidence="1">The sequence shown here is derived from an EMBL/GenBank/DDBJ whole genome shotgun (WGS) entry which is preliminary data.</text>
</comment>
<sequence length="72" mass="7799">MLQNIKLNKQPSKFLETIAICKQVAISIATILILTASVNPTYAQSTDRNNPTTLTKGEVTGIVVRVVGDTKK</sequence>
<evidence type="ECO:0000313" key="1">
    <source>
        <dbReference type="EMBL" id="KST66300.1"/>
    </source>
</evidence>
<dbReference type="AlphaFoldDB" id="A0A0V7ZP14"/>
<dbReference type="Proteomes" id="UP000053372">
    <property type="component" value="Unassembled WGS sequence"/>
</dbReference>
<keyword evidence="3" id="KW-1185">Reference proteome</keyword>
<accession>A0A0V7ZP14</accession>
<dbReference type="RefSeq" id="WP_058183775.1">
    <property type="nucleotide sequence ID" value="NZ_LMTZ01000095.1"/>
</dbReference>
<evidence type="ECO:0000313" key="2">
    <source>
        <dbReference type="EMBL" id="KST66621.1"/>
    </source>
</evidence>
<dbReference type="EMBL" id="LMTZ01000095">
    <property type="protein sequence ID" value="KST66621.1"/>
    <property type="molecule type" value="Genomic_DNA"/>
</dbReference>
<name>A0A0V7ZP14_9CYAN</name>
<dbReference type="EMBL" id="LMTZ01000097">
    <property type="protein sequence ID" value="KST66300.1"/>
    <property type="molecule type" value="Genomic_DNA"/>
</dbReference>